<name>A0A453S8I6_AEGTS</name>
<protein>
    <submittedName>
        <fullName evidence="3">Uncharacterized protein</fullName>
    </submittedName>
</protein>
<keyword evidence="2" id="KW-1133">Transmembrane helix</keyword>
<evidence type="ECO:0000256" key="1">
    <source>
        <dbReference type="SAM" id="MobiDB-lite"/>
    </source>
</evidence>
<organism evidence="3 4">
    <name type="scientific">Aegilops tauschii subsp. strangulata</name>
    <name type="common">Goatgrass</name>
    <dbReference type="NCBI Taxonomy" id="200361"/>
    <lineage>
        <taxon>Eukaryota</taxon>
        <taxon>Viridiplantae</taxon>
        <taxon>Streptophyta</taxon>
        <taxon>Embryophyta</taxon>
        <taxon>Tracheophyta</taxon>
        <taxon>Spermatophyta</taxon>
        <taxon>Magnoliopsida</taxon>
        <taxon>Liliopsida</taxon>
        <taxon>Poales</taxon>
        <taxon>Poaceae</taxon>
        <taxon>BOP clade</taxon>
        <taxon>Pooideae</taxon>
        <taxon>Triticodae</taxon>
        <taxon>Triticeae</taxon>
        <taxon>Triticinae</taxon>
        <taxon>Aegilops</taxon>
    </lineage>
</organism>
<accession>A0A453S8I6</accession>
<dbReference type="EnsemblPlants" id="AET7Gv20858700.1">
    <property type="protein sequence ID" value="AET7Gv20858700.1"/>
    <property type="gene ID" value="AET7Gv20858700"/>
</dbReference>
<reference evidence="4" key="1">
    <citation type="journal article" date="2014" name="Science">
        <title>Ancient hybridizations among the ancestral genomes of bread wheat.</title>
        <authorList>
            <consortium name="International Wheat Genome Sequencing Consortium,"/>
            <person name="Marcussen T."/>
            <person name="Sandve S.R."/>
            <person name="Heier L."/>
            <person name="Spannagl M."/>
            <person name="Pfeifer M."/>
            <person name="Jakobsen K.S."/>
            <person name="Wulff B.B."/>
            <person name="Steuernagel B."/>
            <person name="Mayer K.F."/>
            <person name="Olsen O.A."/>
        </authorList>
    </citation>
    <scope>NUCLEOTIDE SEQUENCE [LARGE SCALE GENOMIC DNA]</scope>
    <source>
        <strain evidence="4">cv. AL8/78</strain>
    </source>
</reference>
<reference evidence="4" key="2">
    <citation type="journal article" date="2017" name="Nat. Plants">
        <title>The Aegilops tauschii genome reveals multiple impacts of transposons.</title>
        <authorList>
            <person name="Zhao G."/>
            <person name="Zou C."/>
            <person name="Li K."/>
            <person name="Wang K."/>
            <person name="Li T."/>
            <person name="Gao L."/>
            <person name="Zhang X."/>
            <person name="Wang H."/>
            <person name="Yang Z."/>
            <person name="Liu X."/>
            <person name="Jiang W."/>
            <person name="Mao L."/>
            <person name="Kong X."/>
            <person name="Jiao Y."/>
            <person name="Jia J."/>
        </authorList>
    </citation>
    <scope>NUCLEOTIDE SEQUENCE [LARGE SCALE GENOMIC DNA]</scope>
    <source>
        <strain evidence="4">cv. AL8/78</strain>
    </source>
</reference>
<feature type="compositionally biased region" description="Low complexity" evidence="1">
    <location>
        <begin position="158"/>
        <end position="197"/>
    </location>
</feature>
<reference evidence="3" key="3">
    <citation type="journal article" date="2017" name="Nature">
        <title>Genome sequence of the progenitor of the wheat D genome Aegilops tauschii.</title>
        <authorList>
            <person name="Luo M.C."/>
            <person name="Gu Y.Q."/>
            <person name="Puiu D."/>
            <person name="Wang H."/>
            <person name="Twardziok S.O."/>
            <person name="Deal K.R."/>
            <person name="Huo N."/>
            <person name="Zhu T."/>
            <person name="Wang L."/>
            <person name="Wang Y."/>
            <person name="McGuire P.E."/>
            <person name="Liu S."/>
            <person name="Long H."/>
            <person name="Ramasamy R.K."/>
            <person name="Rodriguez J.C."/>
            <person name="Van S.L."/>
            <person name="Yuan L."/>
            <person name="Wang Z."/>
            <person name="Xia Z."/>
            <person name="Xiao L."/>
            <person name="Anderson O.D."/>
            <person name="Ouyang S."/>
            <person name="Liang Y."/>
            <person name="Zimin A.V."/>
            <person name="Pertea G."/>
            <person name="Qi P."/>
            <person name="Bennetzen J.L."/>
            <person name="Dai X."/>
            <person name="Dawson M.W."/>
            <person name="Muller H.G."/>
            <person name="Kugler K."/>
            <person name="Rivarola-Duarte L."/>
            <person name="Spannagl M."/>
            <person name="Mayer K.F.X."/>
            <person name="Lu F.H."/>
            <person name="Bevan M.W."/>
            <person name="Leroy P."/>
            <person name="Li P."/>
            <person name="You F.M."/>
            <person name="Sun Q."/>
            <person name="Liu Z."/>
            <person name="Lyons E."/>
            <person name="Wicker T."/>
            <person name="Salzberg S.L."/>
            <person name="Devos K.M."/>
            <person name="Dvorak J."/>
        </authorList>
    </citation>
    <scope>NUCLEOTIDE SEQUENCE [LARGE SCALE GENOMIC DNA]</scope>
    <source>
        <strain evidence="3">cv. AL8/78</strain>
    </source>
</reference>
<dbReference type="Proteomes" id="UP000015105">
    <property type="component" value="Chromosome 7D"/>
</dbReference>
<reference evidence="3" key="4">
    <citation type="submission" date="2019-03" db="UniProtKB">
        <authorList>
            <consortium name="EnsemblPlants"/>
        </authorList>
    </citation>
    <scope>IDENTIFICATION</scope>
</reference>
<keyword evidence="2" id="KW-0472">Membrane</keyword>
<sequence length="235" mass="24814">MSILYPFYTCCDTILVTFAVTWPHGCALLFSVCDFVWIILGVLRGPRRHAPGCWRPSQRRGARWHCAGTRGRPTSCCSTDFCFPAVERLDLSLAWLLGHPLLSSASRAAGPLASSFSNDLSLHPEEIAEQNAFVAACLAAYLPTVSDTLTSPSTAMTPRRSPASRPASGPRSAASTSSVARISSRCSRPAPRSPRSTAAARLTDLGLASAFNGFHFAELGAIAAVPAASGGHGVL</sequence>
<proteinExistence type="predicted"/>
<dbReference type="STRING" id="200361.A0A453S8I6"/>
<feature type="region of interest" description="Disordered" evidence="1">
    <location>
        <begin position="149"/>
        <end position="197"/>
    </location>
</feature>
<feature type="transmembrane region" description="Helical" evidence="2">
    <location>
        <begin position="22"/>
        <end position="43"/>
    </location>
</feature>
<reference evidence="3" key="5">
    <citation type="journal article" date="2021" name="G3 (Bethesda)">
        <title>Aegilops tauschii genome assembly Aet v5.0 features greater sequence contiguity and improved annotation.</title>
        <authorList>
            <person name="Wang L."/>
            <person name="Zhu T."/>
            <person name="Rodriguez J.C."/>
            <person name="Deal K.R."/>
            <person name="Dubcovsky J."/>
            <person name="McGuire P.E."/>
            <person name="Lux T."/>
            <person name="Spannagl M."/>
            <person name="Mayer K.F.X."/>
            <person name="Baldrich P."/>
            <person name="Meyers B.C."/>
            <person name="Huo N."/>
            <person name="Gu Y.Q."/>
            <person name="Zhou H."/>
            <person name="Devos K.M."/>
            <person name="Bennetzen J.L."/>
            <person name="Unver T."/>
            <person name="Budak H."/>
            <person name="Gulick P.J."/>
            <person name="Galiba G."/>
            <person name="Kalapos B."/>
            <person name="Nelson D.R."/>
            <person name="Li P."/>
            <person name="You F.M."/>
            <person name="Luo M.C."/>
            <person name="Dvorak J."/>
        </authorList>
    </citation>
    <scope>NUCLEOTIDE SEQUENCE [LARGE SCALE GENOMIC DNA]</scope>
    <source>
        <strain evidence="3">cv. AL8/78</strain>
    </source>
</reference>
<evidence type="ECO:0000313" key="4">
    <source>
        <dbReference type="Proteomes" id="UP000015105"/>
    </source>
</evidence>
<keyword evidence="4" id="KW-1185">Reference proteome</keyword>
<keyword evidence="2" id="KW-0812">Transmembrane</keyword>
<evidence type="ECO:0000256" key="2">
    <source>
        <dbReference type="SAM" id="Phobius"/>
    </source>
</evidence>
<dbReference type="AlphaFoldDB" id="A0A453S8I6"/>
<dbReference type="Gramene" id="AET7Gv20858700.1">
    <property type="protein sequence ID" value="AET7Gv20858700.1"/>
    <property type="gene ID" value="AET7Gv20858700"/>
</dbReference>
<evidence type="ECO:0000313" key="3">
    <source>
        <dbReference type="EnsemblPlants" id="AET7Gv20858700.1"/>
    </source>
</evidence>